<dbReference type="EMBL" id="CATNWA010017486">
    <property type="protein sequence ID" value="CAI9600850.1"/>
    <property type="molecule type" value="Genomic_DNA"/>
</dbReference>
<name>A0ABN9FUQ8_9NEOB</name>
<keyword evidence="3" id="KW-1185">Reference proteome</keyword>
<reference evidence="2" key="1">
    <citation type="submission" date="2023-05" db="EMBL/GenBank/DDBJ databases">
        <authorList>
            <person name="Stuckert A."/>
        </authorList>
    </citation>
    <scope>NUCLEOTIDE SEQUENCE</scope>
</reference>
<comment type="caution">
    <text evidence="2">The sequence shown here is derived from an EMBL/GenBank/DDBJ whole genome shotgun (WGS) entry which is preliminary data.</text>
</comment>
<gene>
    <name evidence="2" type="ORF">SPARVUS_LOCUS12864679</name>
</gene>
<evidence type="ECO:0000313" key="3">
    <source>
        <dbReference type="Proteomes" id="UP001162483"/>
    </source>
</evidence>
<feature type="region of interest" description="Disordered" evidence="1">
    <location>
        <begin position="1"/>
        <end position="56"/>
    </location>
</feature>
<feature type="compositionally biased region" description="Polar residues" evidence="1">
    <location>
        <begin position="30"/>
        <end position="56"/>
    </location>
</feature>
<dbReference type="Proteomes" id="UP001162483">
    <property type="component" value="Unassembled WGS sequence"/>
</dbReference>
<proteinExistence type="predicted"/>
<organism evidence="2 3">
    <name type="scientific">Staurois parvus</name>
    <dbReference type="NCBI Taxonomy" id="386267"/>
    <lineage>
        <taxon>Eukaryota</taxon>
        <taxon>Metazoa</taxon>
        <taxon>Chordata</taxon>
        <taxon>Craniata</taxon>
        <taxon>Vertebrata</taxon>
        <taxon>Euteleostomi</taxon>
        <taxon>Amphibia</taxon>
        <taxon>Batrachia</taxon>
        <taxon>Anura</taxon>
        <taxon>Neobatrachia</taxon>
        <taxon>Ranoidea</taxon>
        <taxon>Ranidae</taxon>
        <taxon>Staurois</taxon>
    </lineage>
</organism>
<protein>
    <submittedName>
        <fullName evidence="2">Uncharacterized protein</fullName>
    </submittedName>
</protein>
<sequence>MTAGTGSPGIRSFGSPAGTTSSGKAVGTESPGTTVGSESTGIGSSGPTARSSGHQA</sequence>
<accession>A0ABN9FUQ8</accession>
<evidence type="ECO:0000313" key="2">
    <source>
        <dbReference type="EMBL" id="CAI9600850.1"/>
    </source>
</evidence>
<evidence type="ECO:0000256" key="1">
    <source>
        <dbReference type="SAM" id="MobiDB-lite"/>
    </source>
</evidence>